<gene>
    <name evidence="7" type="ORF">FWJ32_02835</name>
</gene>
<keyword evidence="1" id="KW-0805">Transcription regulation</keyword>
<evidence type="ECO:0000256" key="1">
    <source>
        <dbReference type="ARBA" id="ARBA00023015"/>
    </source>
</evidence>
<dbReference type="PANTHER" id="PTHR43479">
    <property type="entry name" value="ACREF/ENVCD OPERON REPRESSOR-RELATED"/>
    <property type="match status" value="1"/>
</dbReference>
<dbReference type="SUPFAM" id="SSF46689">
    <property type="entry name" value="Homeodomain-like"/>
    <property type="match status" value="1"/>
</dbReference>
<evidence type="ECO:0000256" key="3">
    <source>
        <dbReference type="ARBA" id="ARBA00023163"/>
    </source>
</evidence>
<dbReference type="InterPro" id="IPR050624">
    <property type="entry name" value="HTH-type_Tx_Regulator"/>
</dbReference>
<protein>
    <submittedName>
        <fullName evidence="7">TetR/AcrR family transcriptional regulator</fullName>
    </submittedName>
</protein>
<dbReference type="InterPro" id="IPR001647">
    <property type="entry name" value="HTH_TetR"/>
</dbReference>
<keyword evidence="2 4" id="KW-0238">DNA-binding</keyword>
<feature type="transmembrane region" description="Helical" evidence="5">
    <location>
        <begin position="149"/>
        <end position="167"/>
    </location>
</feature>
<keyword evidence="5" id="KW-0812">Transmembrane</keyword>
<dbReference type="RefSeq" id="WP_149544466.1">
    <property type="nucleotide sequence ID" value="NZ_VTPS01000003.1"/>
</dbReference>
<name>A0A5D8QER6_9THEO</name>
<comment type="caution">
    <text evidence="7">The sequence shown here is derived from an EMBL/GenBank/DDBJ whole genome shotgun (WGS) entry which is preliminary data.</text>
</comment>
<sequence>MMKGDKREIIIEAATAIFARDGFDRAKMEDISIQAGIGKGTIYEYFKSKKELFQEVIKNSISIYVGLLKDVGTEEQPFDKKLADFIRLHKEFLEKNRDLANLLMKDTRGIPDGVKKHFLYVKKEAINAAVNMIDSAIQHGEVRDIKRRIGARIILGITISLVTAGFMEDEDWNVDDVVDIILNGISR</sequence>
<feature type="domain" description="HTH tetR-type" evidence="6">
    <location>
        <begin position="4"/>
        <end position="64"/>
    </location>
</feature>
<evidence type="ECO:0000256" key="4">
    <source>
        <dbReference type="PROSITE-ProRule" id="PRU00335"/>
    </source>
</evidence>
<keyword evidence="5" id="KW-1133">Transmembrane helix</keyword>
<dbReference type="AlphaFoldDB" id="A0A5D8QER6"/>
<dbReference type="InterPro" id="IPR009057">
    <property type="entry name" value="Homeodomain-like_sf"/>
</dbReference>
<keyword evidence="3" id="KW-0804">Transcription</keyword>
<feature type="DNA-binding region" description="H-T-H motif" evidence="4">
    <location>
        <begin position="27"/>
        <end position="46"/>
    </location>
</feature>
<dbReference type="InterPro" id="IPR036271">
    <property type="entry name" value="Tet_transcr_reg_TetR-rel_C_sf"/>
</dbReference>
<proteinExistence type="predicted"/>
<evidence type="ECO:0000313" key="7">
    <source>
        <dbReference type="EMBL" id="TZE82907.1"/>
    </source>
</evidence>
<keyword evidence="5" id="KW-0472">Membrane</keyword>
<dbReference type="Gene3D" id="1.10.357.10">
    <property type="entry name" value="Tetracycline Repressor, domain 2"/>
    <property type="match status" value="1"/>
</dbReference>
<reference evidence="7 8" key="1">
    <citation type="submission" date="2019-08" db="EMBL/GenBank/DDBJ databases">
        <title>Calorimonas adulescens gen. nov., sp. nov., an anaerobic thermophilic bacterium from Sakhalin hot spring.</title>
        <authorList>
            <person name="Khomyakova M.A."/>
            <person name="Merkel A.Y."/>
            <person name="Novikov A."/>
            <person name="Bonch-Osmolovskaya E.A."/>
            <person name="Slobodkin A.I."/>
        </authorList>
    </citation>
    <scope>NUCLEOTIDE SEQUENCE [LARGE SCALE GENOMIC DNA]</scope>
    <source>
        <strain evidence="7 8">A05MB</strain>
    </source>
</reference>
<dbReference type="GO" id="GO:0003677">
    <property type="term" value="F:DNA binding"/>
    <property type="evidence" value="ECO:0007669"/>
    <property type="project" value="UniProtKB-UniRule"/>
</dbReference>
<dbReference type="PROSITE" id="PS50977">
    <property type="entry name" value="HTH_TETR_2"/>
    <property type="match status" value="1"/>
</dbReference>
<dbReference type="EMBL" id="VTPS01000003">
    <property type="protein sequence ID" value="TZE82907.1"/>
    <property type="molecule type" value="Genomic_DNA"/>
</dbReference>
<organism evidence="7 8">
    <name type="scientific">Calorimonas adulescens</name>
    <dbReference type="NCBI Taxonomy" id="2606906"/>
    <lineage>
        <taxon>Bacteria</taxon>
        <taxon>Bacillati</taxon>
        <taxon>Bacillota</taxon>
        <taxon>Clostridia</taxon>
        <taxon>Thermoanaerobacterales</taxon>
        <taxon>Thermoanaerobacteraceae</taxon>
        <taxon>Calorimonas</taxon>
    </lineage>
</organism>
<evidence type="ECO:0000259" key="6">
    <source>
        <dbReference type="PROSITE" id="PS50977"/>
    </source>
</evidence>
<accession>A0A5D8QER6</accession>
<dbReference type="GO" id="GO:0045892">
    <property type="term" value="P:negative regulation of DNA-templated transcription"/>
    <property type="evidence" value="ECO:0007669"/>
    <property type="project" value="UniProtKB-ARBA"/>
</dbReference>
<dbReference type="FunFam" id="1.10.10.60:FF:000141">
    <property type="entry name" value="TetR family transcriptional regulator"/>
    <property type="match status" value="1"/>
</dbReference>
<dbReference type="Gene3D" id="1.10.10.60">
    <property type="entry name" value="Homeodomain-like"/>
    <property type="match status" value="1"/>
</dbReference>
<dbReference type="SUPFAM" id="SSF48498">
    <property type="entry name" value="Tetracyclin repressor-like, C-terminal domain"/>
    <property type="match status" value="1"/>
</dbReference>
<dbReference type="PRINTS" id="PR00455">
    <property type="entry name" value="HTHTETR"/>
</dbReference>
<evidence type="ECO:0000256" key="5">
    <source>
        <dbReference type="SAM" id="Phobius"/>
    </source>
</evidence>
<dbReference type="Pfam" id="PF00440">
    <property type="entry name" value="TetR_N"/>
    <property type="match status" value="1"/>
</dbReference>
<evidence type="ECO:0000256" key="2">
    <source>
        <dbReference type="ARBA" id="ARBA00023125"/>
    </source>
</evidence>
<keyword evidence="8" id="KW-1185">Reference proteome</keyword>
<dbReference type="PANTHER" id="PTHR43479:SF11">
    <property type="entry name" value="ACREF_ENVCD OPERON REPRESSOR-RELATED"/>
    <property type="match status" value="1"/>
</dbReference>
<dbReference type="Proteomes" id="UP000322976">
    <property type="component" value="Unassembled WGS sequence"/>
</dbReference>
<evidence type="ECO:0000313" key="8">
    <source>
        <dbReference type="Proteomes" id="UP000322976"/>
    </source>
</evidence>